<comment type="similarity">
    <text evidence="1">Belongs to the short-chain dehydrogenases/reductases (SDR) family.</text>
</comment>
<gene>
    <name evidence="5" type="ORF">SAMN05216231_1030</name>
</gene>
<dbReference type="InterPro" id="IPR003033">
    <property type="entry name" value="SCP2_sterol-bd_dom"/>
</dbReference>
<dbReference type="Pfam" id="PF02036">
    <property type="entry name" value="SCP2"/>
    <property type="match status" value="1"/>
</dbReference>
<evidence type="ECO:0000256" key="3">
    <source>
        <dbReference type="ARBA" id="ARBA00023002"/>
    </source>
</evidence>
<dbReference type="Proteomes" id="UP000199444">
    <property type="component" value="Unassembled WGS sequence"/>
</dbReference>
<dbReference type="AlphaFoldDB" id="A0A1H0Z4U1"/>
<evidence type="ECO:0000256" key="1">
    <source>
        <dbReference type="ARBA" id="ARBA00006484"/>
    </source>
</evidence>
<evidence type="ECO:0000313" key="5">
    <source>
        <dbReference type="EMBL" id="SDQ22512.1"/>
    </source>
</evidence>
<dbReference type="STRING" id="553311.SAMN05216231_1030"/>
<evidence type="ECO:0000256" key="2">
    <source>
        <dbReference type="ARBA" id="ARBA00022857"/>
    </source>
</evidence>
<organism evidence="5 6">
    <name type="scientific">Virgibacillus salinus</name>
    <dbReference type="NCBI Taxonomy" id="553311"/>
    <lineage>
        <taxon>Bacteria</taxon>
        <taxon>Bacillati</taxon>
        <taxon>Bacillota</taxon>
        <taxon>Bacilli</taxon>
        <taxon>Bacillales</taxon>
        <taxon>Bacillaceae</taxon>
        <taxon>Virgibacillus</taxon>
    </lineage>
</organism>
<name>A0A1H0Z4U1_9BACI</name>
<keyword evidence="3" id="KW-0560">Oxidoreductase</keyword>
<dbReference type="Gene3D" id="3.30.1050.10">
    <property type="entry name" value="SCP2 sterol-binding domain"/>
    <property type="match status" value="1"/>
</dbReference>
<evidence type="ECO:0000259" key="4">
    <source>
        <dbReference type="Pfam" id="PF02036"/>
    </source>
</evidence>
<proteinExistence type="inferred from homology"/>
<feature type="domain" description="SCP2" evidence="4">
    <location>
        <begin position="8"/>
        <end position="106"/>
    </location>
</feature>
<accession>A0A1H0Z4U1</accession>
<protein>
    <submittedName>
        <fullName evidence="5">Putative sterol carrier protein</fullName>
    </submittedName>
</protein>
<dbReference type="GO" id="GO:0016491">
    <property type="term" value="F:oxidoreductase activity"/>
    <property type="evidence" value="ECO:0007669"/>
    <property type="project" value="UniProtKB-KW"/>
</dbReference>
<keyword evidence="2" id="KW-0521">NADP</keyword>
<dbReference type="InterPro" id="IPR036527">
    <property type="entry name" value="SCP2_sterol-bd_dom_sf"/>
</dbReference>
<evidence type="ECO:0000313" key="6">
    <source>
        <dbReference type="Proteomes" id="UP000199444"/>
    </source>
</evidence>
<reference evidence="5 6" key="1">
    <citation type="submission" date="2016-10" db="EMBL/GenBank/DDBJ databases">
        <authorList>
            <person name="de Groot N.N."/>
        </authorList>
    </citation>
    <scope>NUCLEOTIDE SEQUENCE [LARGE SCALE GENOMIC DNA]</scope>
    <source>
        <strain evidence="5 6">CGMCC 1.10449</strain>
    </source>
</reference>
<dbReference type="RefSeq" id="WP_092491861.1">
    <property type="nucleotide sequence ID" value="NZ_FNKD01000001.1"/>
</dbReference>
<dbReference type="PANTHER" id="PTHR42808">
    <property type="entry name" value="HYDROXYSTEROID DEHYDROGENASE-LIKE PROTEIN 2"/>
    <property type="match status" value="1"/>
</dbReference>
<dbReference type="InterPro" id="IPR051935">
    <property type="entry name" value="HSDL2"/>
</dbReference>
<dbReference type="EMBL" id="FNKD01000001">
    <property type="protein sequence ID" value="SDQ22512.1"/>
    <property type="molecule type" value="Genomic_DNA"/>
</dbReference>
<dbReference type="SUPFAM" id="SSF55718">
    <property type="entry name" value="SCP-like"/>
    <property type="match status" value="1"/>
</dbReference>
<sequence length="114" mass="12771">MAELQEIFKEIDSAIKDDPRRAKGMKAIYQFNLNGDESGTYHIVFNDDNCYAAEGEIEDADCTMNMFTDDFKKMVDGKLNGTQAFMTGRLKIKGNMGLALKLQDILASYNQAAK</sequence>
<dbReference type="PANTHER" id="PTHR42808:SF3">
    <property type="entry name" value="HYDROXYSTEROID DEHYDROGENASE-LIKE PROTEIN 2"/>
    <property type="match status" value="1"/>
</dbReference>
<keyword evidence="6" id="KW-1185">Reference proteome</keyword>